<evidence type="ECO:0000313" key="2">
    <source>
        <dbReference type="EMBL" id="KAK4562119.1"/>
    </source>
</evidence>
<name>A0AAN7E3N4_QUERU</name>
<sequence>MIKEVARVLTGGEDLPGFLRNHFVDLLNSIDRKMLHAEDTSLQQQALKRIEMLIKMMGSHLSTYVPKLTVLLMHAIDKEPLRSEGLSILLMPGNISKNLI</sequence>
<dbReference type="Pfam" id="PF08064">
    <property type="entry name" value="UME"/>
    <property type="match status" value="1"/>
</dbReference>
<accession>A0AAN7E3N4</accession>
<dbReference type="AlphaFoldDB" id="A0AAN7E3N4"/>
<comment type="caution">
    <text evidence="2">The sequence shown here is derived from an EMBL/GenBank/DDBJ whole genome shotgun (WGS) entry which is preliminary data.</text>
</comment>
<proteinExistence type="predicted"/>
<evidence type="ECO:0000259" key="1">
    <source>
        <dbReference type="SMART" id="SM00802"/>
    </source>
</evidence>
<feature type="domain" description="UME" evidence="1">
    <location>
        <begin position="15"/>
        <end position="97"/>
    </location>
</feature>
<dbReference type="SMART" id="SM00802">
    <property type="entry name" value="UME"/>
    <property type="match status" value="1"/>
</dbReference>
<protein>
    <recommendedName>
        <fullName evidence="1">UME domain-containing protein</fullName>
    </recommendedName>
</protein>
<keyword evidence="3" id="KW-1185">Reference proteome</keyword>
<dbReference type="EMBL" id="JAXUIC010000011">
    <property type="protein sequence ID" value="KAK4562119.1"/>
    <property type="molecule type" value="Genomic_DNA"/>
</dbReference>
<organism evidence="2 3">
    <name type="scientific">Quercus rubra</name>
    <name type="common">Northern red oak</name>
    <name type="synonym">Quercus borealis</name>
    <dbReference type="NCBI Taxonomy" id="3512"/>
    <lineage>
        <taxon>Eukaryota</taxon>
        <taxon>Viridiplantae</taxon>
        <taxon>Streptophyta</taxon>
        <taxon>Embryophyta</taxon>
        <taxon>Tracheophyta</taxon>
        <taxon>Spermatophyta</taxon>
        <taxon>Magnoliopsida</taxon>
        <taxon>eudicotyledons</taxon>
        <taxon>Gunneridae</taxon>
        <taxon>Pentapetalae</taxon>
        <taxon>rosids</taxon>
        <taxon>fabids</taxon>
        <taxon>Fagales</taxon>
        <taxon>Fagaceae</taxon>
        <taxon>Quercus</taxon>
    </lineage>
</organism>
<evidence type="ECO:0000313" key="3">
    <source>
        <dbReference type="Proteomes" id="UP001324115"/>
    </source>
</evidence>
<dbReference type="Proteomes" id="UP001324115">
    <property type="component" value="Unassembled WGS sequence"/>
</dbReference>
<dbReference type="GO" id="GO:0004674">
    <property type="term" value="F:protein serine/threonine kinase activity"/>
    <property type="evidence" value="ECO:0007669"/>
    <property type="project" value="InterPro"/>
</dbReference>
<reference evidence="2 3" key="1">
    <citation type="journal article" date="2023" name="G3 (Bethesda)">
        <title>A haplotype-resolved chromosome-scale genome for Quercus rubra L. provides insights into the genetics of adaptive traits for red oak species.</title>
        <authorList>
            <person name="Kapoor B."/>
            <person name="Jenkins J."/>
            <person name="Schmutz J."/>
            <person name="Zhebentyayeva T."/>
            <person name="Kuelheim C."/>
            <person name="Coggeshall M."/>
            <person name="Heim C."/>
            <person name="Lasky J.R."/>
            <person name="Leites L."/>
            <person name="Islam-Faridi N."/>
            <person name="Romero-Severson J."/>
            <person name="DeLeo V.L."/>
            <person name="Lucas S.M."/>
            <person name="Lazic D."/>
            <person name="Gailing O."/>
            <person name="Carlson J."/>
            <person name="Staton M."/>
        </authorList>
    </citation>
    <scope>NUCLEOTIDE SEQUENCE [LARGE SCALE GENOMIC DNA]</scope>
    <source>
        <strain evidence="2">Pseudo-F2</strain>
    </source>
</reference>
<gene>
    <name evidence="2" type="ORF">RGQ29_004830</name>
</gene>
<dbReference type="InterPro" id="IPR012993">
    <property type="entry name" value="UME"/>
</dbReference>